<dbReference type="STRING" id="44689.C7G006"/>
<feature type="region of interest" description="Disordered" evidence="2">
    <location>
        <begin position="422"/>
        <end position="547"/>
    </location>
</feature>
<dbReference type="PaxDb" id="44689-DDB0252845"/>
<feature type="coiled-coil region" evidence="1">
    <location>
        <begin position="110"/>
        <end position="173"/>
    </location>
</feature>
<evidence type="ECO:0000313" key="5">
    <source>
        <dbReference type="Proteomes" id="UP000002195"/>
    </source>
</evidence>
<feature type="domain" description="IPT/TIG" evidence="3">
    <location>
        <begin position="686"/>
        <end position="761"/>
    </location>
</feature>
<comment type="caution">
    <text evidence="4">The sequence shown here is derived from an EMBL/GenBank/DDBJ whole genome shotgun (WGS) entry which is preliminary data.</text>
</comment>
<dbReference type="AlphaFoldDB" id="C7G006"/>
<name>C7G006_DICDI</name>
<protein>
    <submittedName>
        <fullName evidence="4">IPT/TIG domain-containing protein</fullName>
    </submittedName>
</protein>
<dbReference type="eggNOG" id="ENOG502RFRC">
    <property type="taxonomic scope" value="Eukaryota"/>
</dbReference>
<gene>
    <name evidence="4" type="ORF">DDB_G0295723</name>
</gene>
<keyword evidence="1" id="KW-0175">Coiled coil</keyword>
<dbReference type="EMBL" id="AAFI02000023">
    <property type="protein sequence ID" value="EEU04116.1"/>
    <property type="molecule type" value="Genomic_DNA"/>
</dbReference>
<dbReference type="dictyBase" id="DDB_G0295723"/>
<organism evidence="4 5">
    <name type="scientific">Dictyostelium discoideum</name>
    <name type="common">Social amoeba</name>
    <dbReference type="NCBI Taxonomy" id="44689"/>
    <lineage>
        <taxon>Eukaryota</taxon>
        <taxon>Amoebozoa</taxon>
        <taxon>Evosea</taxon>
        <taxon>Eumycetozoa</taxon>
        <taxon>Dictyostelia</taxon>
        <taxon>Dictyosteliales</taxon>
        <taxon>Dictyosteliaceae</taxon>
        <taxon>Dictyostelium</taxon>
    </lineage>
</organism>
<feature type="compositionally biased region" description="Polar residues" evidence="2">
    <location>
        <begin position="476"/>
        <end position="496"/>
    </location>
</feature>
<evidence type="ECO:0000256" key="2">
    <source>
        <dbReference type="SAM" id="MobiDB-lite"/>
    </source>
</evidence>
<dbReference type="InterPro" id="IPR013783">
    <property type="entry name" value="Ig-like_fold"/>
</dbReference>
<reference evidence="4 5" key="1">
    <citation type="journal article" date="2005" name="Nature">
        <title>The genome of the social amoeba Dictyostelium discoideum.</title>
        <authorList>
            <consortium name="The Dictyostelium discoideum Sequencing Consortium"/>
            <person name="Eichinger L."/>
            <person name="Pachebat J.A."/>
            <person name="Glockner G."/>
            <person name="Rajandream M.A."/>
            <person name="Sucgang R."/>
            <person name="Berriman M."/>
            <person name="Song J."/>
            <person name="Olsen R."/>
            <person name="Szafranski K."/>
            <person name="Xu Q."/>
            <person name="Tunggal B."/>
            <person name="Kummerfeld S."/>
            <person name="Madera M."/>
            <person name="Konfortov B.A."/>
            <person name="Rivero F."/>
            <person name="Bankier A.T."/>
            <person name="Lehmann R."/>
            <person name="Hamlin N."/>
            <person name="Davies R."/>
            <person name="Gaudet P."/>
            <person name="Fey P."/>
            <person name="Pilcher K."/>
            <person name="Chen G."/>
            <person name="Saunders D."/>
            <person name="Sodergren E."/>
            <person name="Davis P."/>
            <person name="Kerhornou A."/>
            <person name="Nie X."/>
            <person name="Hall N."/>
            <person name="Anjard C."/>
            <person name="Hemphill L."/>
            <person name="Bason N."/>
            <person name="Farbrother P."/>
            <person name="Desany B."/>
            <person name="Just E."/>
            <person name="Morio T."/>
            <person name="Rost R."/>
            <person name="Churcher C."/>
            <person name="Cooper J."/>
            <person name="Haydock S."/>
            <person name="van Driessche N."/>
            <person name="Cronin A."/>
            <person name="Goodhead I."/>
            <person name="Muzny D."/>
            <person name="Mourier T."/>
            <person name="Pain A."/>
            <person name="Lu M."/>
            <person name="Harper D."/>
            <person name="Lindsay R."/>
            <person name="Hauser H."/>
            <person name="James K."/>
            <person name="Quiles M."/>
            <person name="Madan Babu M."/>
            <person name="Saito T."/>
            <person name="Buchrieser C."/>
            <person name="Wardroper A."/>
            <person name="Felder M."/>
            <person name="Thangavelu M."/>
            <person name="Johnson D."/>
            <person name="Knights A."/>
            <person name="Loulseged H."/>
            <person name="Mungall K."/>
            <person name="Oliver K."/>
            <person name="Price C."/>
            <person name="Quail M.A."/>
            <person name="Urushihara H."/>
            <person name="Hernandez J."/>
            <person name="Rabbinowitsch E."/>
            <person name="Steffen D."/>
            <person name="Sanders M."/>
            <person name="Ma J."/>
            <person name="Kohara Y."/>
            <person name="Sharp S."/>
            <person name="Simmonds M."/>
            <person name="Spiegler S."/>
            <person name="Tivey A."/>
            <person name="Sugano S."/>
            <person name="White B."/>
            <person name="Walker D."/>
            <person name="Woodward J."/>
            <person name="Winckler T."/>
            <person name="Tanaka Y."/>
            <person name="Shaulsky G."/>
            <person name="Schleicher M."/>
            <person name="Weinstock G."/>
            <person name="Rosenthal A."/>
            <person name="Cox E.C."/>
            <person name="Chisholm R.L."/>
            <person name="Gibbs R."/>
            <person name="Loomis W.F."/>
            <person name="Platzer M."/>
            <person name="Kay R.R."/>
            <person name="Williams J."/>
            <person name="Dear P.H."/>
            <person name="Noegel A.A."/>
            <person name="Barrell B."/>
            <person name="Kuspa A."/>
        </authorList>
    </citation>
    <scope>NUCLEOTIDE SEQUENCE [LARGE SCALE GENOMIC DNA]</scope>
    <source>
        <strain evidence="4 5">AX4</strain>
    </source>
</reference>
<dbReference type="Proteomes" id="UP000002195">
    <property type="component" value="Unassembled WGS sequence"/>
</dbReference>
<dbReference type="GeneID" id="8621336"/>
<sequence>MSNSDNFSFDSFRLSQSIDLTGFANQYGLNNSVSNVNNRYNLTSFSEFSHQLELEQQQNNHHHHHHHHQQLPPQPQPSTQHHQQLLIQAQQLLQQQQATQQAELLQQQQAAQLQQLLQTQQQQQAQQQAAIAAQQQQQQNELLLQQQQQQQKLQQEQNEIQRLQQQIQQMEQTFITGDINTELTELLSNLETLAHESIQHLFFLCKVLQPHLTEELRFPLLSKMFSDMPQMIPLLSIANHSTYLQDPNNHAFKLFMDFKELANLLCKISYLQLFHLTNNIIPPGSPQFQFNFFLNVQEYFRLASFDRLRIFNQSLGGDQSLSNTYLHIQKIMSLDSSIPIDIIHFVAGIISLPLSDLYLFHHWFSNLSKKLLAVLLALLQLDSSTVLDLKRILATSVTFTNENNNNKNNNILNNTIIPQNKLNDNNSNNNSSNNISLPMPIYNGNNNNNNNSNINSINNNNNNNNINNISVEIPTSPVQSNNNNFENSSAPSSPFINNYKEPLSPIMSVPSTPNLTTPVSKSSSQPTQTPQRQLAITPNNNNNNNNPSDCFYLKIARQPPPKTVYQRILKPFPQVMICGPGVDTENFSNFYVEVTLLRNDNQTELVNYIDGTKTSRITGGFAPFKKLKILSTTQQLRTLFRLKFVLKKYISNESQTFPEATVLSDPIEVFSHTIYLIDKQDVPFPPTVSEIIPASAKARTRVVILGSNFSNTGDLKVYFGSTSVTATFYEQGTIICQVPPNAPNQPSNVNIKVSNDGSQCSESKGMFNNIP</sequence>
<dbReference type="InterPro" id="IPR002909">
    <property type="entry name" value="IPT_dom"/>
</dbReference>
<dbReference type="FunCoup" id="C7G006">
    <property type="interactions" value="18"/>
</dbReference>
<keyword evidence="5" id="KW-1185">Reference proteome</keyword>
<dbReference type="Pfam" id="PF01833">
    <property type="entry name" value="TIG"/>
    <property type="match status" value="1"/>
</dbReference>
<dbReference type="VEuPathDB" id="AmoebaDB:DDB_G0295723"/>
<feature type="compositionally biased region" description="Low complexity" evidence="2">
    <location>
        <begin position="516"/>
        <end position="546"/>
    </location>
</feature>
<feature type="region of interest" description="Disordered" evidence="2">
    <location>
        <begin position="55"/>
        <end position="84"/>
    </location>
</feature>
<feature type="compositionally biased region" description="Low complexity" evidence="2">
    <location>
        <begin position="422"/>
        <end position="436"/>
    </location>
</feature>
<feature type="compositionally biased region" description="Basic residues" evidence="2">
    <location>
        <begin position="60"/>
        <end position="69"/>
    </location>
</feature>
<dbReference type="RefSeq" id="XP_002649168.1">
    <property type="nucleotide sequence ID" value="XM_002649122.1"/>
</dbReference>
<evidence type="ECO:0000259" key="3">
    <source>
        <dbReference type="Pfam" id="PF01833"/>
    </source>
</evidence>
<dbReference type="InParanoid" id="C7G006"/>
<feature type="compositionally biased region" description="Low complexity" evidence="2">
    <location>
        <begin position="445"/>
        <end position="470"/>
    </location>
</feature>
<evidence type="ECO:0000313" key="4">
    <source>
        <dbReference type="EMBL" id="EEU04116.1"/>
    </source>
</evidence>
<dbReference type="OMA" id="NNHAFKL"/>
<proteinExistence type="predicted"/>
<evidence type="ECO:0000256" key="1">
    <source>
        <dbReference type="SAM" id="Coils"/>
    </source>
</evidence>
<dbReference type="SUPFAM" id="SSF81296">
    <property type="entry name" value="E set domains"/>
    <property type="match status" value="1"/>
</dbReference>
<dbReference type="InterPro" id="IPR014756">
    <property type="entry name" value="Ig_E-set"/>
</dbReference>
<accession>C7G006</accession>
<dbReference type="Gene3D" id="2.60.40.10">
    <property type="entry name" value="Immunoglobulins"/>
    <property type="match status" value="1"/>
</dbReference>
<dbReference type="HOGENOM" id="CLU_362670_0_0_1"/>
<dbReference type="KEGG" id="ddi:DDB_G0295723"/>
<dbReference type="CDD" id="cd00102">
    <property type="entry name" value="IPT"/>
    <property type="match status" value="1"/>
</dbReference>